<protein>
    <submittedName>
        <fullName evidence="2">Type VI secretion system lipoprotein TssJ</fullName>
    </submittedName>
</protein>
<dbReference type="Proteomes" id="UP001155587">
    <property type="component" value="Unassembled WGS sequence"/>
</dbReference>
<name>A0A9X3CJQ9_9VIBR</name>
<gene>
    <name evidence="2" type="primary">tssJ</name>
    <name evidence="2" type="ORF">MD535_00925</name>
</gene>
<organism evidence="2 3">
    <name type="scientific">Vibrio qingdaonensis</name>
    <dbReference type="NCBI Taxonomy" id="2829491"/>
    <lineage>
        <taxon>Bacteria</taxon>
        <taxon>Pseudomonadati</taxon>
        <taxon>Pseudomonadota</taxon>
        <taxon>Gammaproteobacteria</taxon>
        <taxon>Vibrionales</taxon>
        <taxon>Vibrionaceae</taxon>
        <taxon>Vibrio</taxon>
    </lineage>
</organism>
<dbReference type="PROSITE" id="PS51257">
    <property type="entry name" value="PROKAR_LIPOPROTEIN"/>
    <property type="match status" value="1"/>
</dbReference>
<comment type="caution">
    <text evidence="2">The sequence shown here is derived from an EMBL/GenBank/DDBJ whole genome shotgun (WGS) entry which is preliminary data.</text>
</comment>
<reference evidence="2" key="1">
    <citation type="submission" date="2022-02" db="EMBL/GenBank/DDBJ databases">
        <title>Vibrio sp. nov, a new bacterium isolated from seawater.</title>
        <authorList>
            <person name="Yuan Y."/>
        </authorList>
    </citation>
    <scope>NUCLEOTIDE SEQUENCE</scope>
    <source>
        <strain evidence="2">ZSDZ65</strain>
    </source>
</reference>
<keyword evidence="1" id="KW-0732">Signal</keyword>
<dbReference type="Gene3D" id="2.60.40.4150">
    <property type="entry name" value="Type VI secretion system, lipoprotein SciN"/>
    <property type="match status" value="1"/>
</dbReference>
<evidence type="ECO:0000313" key="2">
    <source>
        <dbReference type="EMBL" id="MCW8344591.1"/>
    </source>
</evidence>
<proteinExistence type="predicted"/>
<dbReference type="PANTHER" id="PTHR37625:SF4">
    <property type="entry name" value="OUTER MEMBRANE LIPOPROTEIN"/>
    <property type="match status" value="1"/>
</dbReference>
<dbReference type="RefSeq" id="WP_265673011.1">
    <property type="nucleotide sequence ID" value="NZ_JAKRRY010000001.1"/>
</dbReference>
<dbReference type="PANTHER" id="PTHR37625">
    <property type="entry name" value="OUTER MEMBRANE LIPOPROTEIN-RELATED"/>
    <property type="match status" value="1"/>
</dbReference>
<feature type="signal peptide" evidence="1">
    <location>
        <begin position="1"/>
        <end position="19"/>
    </location>
</feature>
<dbReference type="AlphaFoldDB" id="A0A9X3CJQ9"/>
<feature type="chain" id="PRO_5040724272" evidence="1">
    <location>
        <begin position="20"/>
        <end position="163"/>
    </location>
</feature>
<evidence type="ECO:0000256" key="1">
    <source>
        <dbReference type="SAM" id="SignalP"/>
    </source>
</evidence>
<dbReference type="InterPro" id="IPR017734">
    <property type="entry name" value="T6SS_SciN"/>
</dbReference>
<evidence type="ECO:0000313" key="3">
    <source>
        <dbReference type="Proteomes" id="UP001155587"/>
    </source>
</evidence>
<dbReference type="NCBIfam" id="TIGR03352">
    <property type="entry name" value="VI_chp_3"/>
    <property type="match status" value="1"/>
</dbReference>
<accession>A0A9X3CJQ9</accession>
<sequence>MKYPTIASATLAILLSACSSDPTPITTSYALKTVSDDAINPYRSNKANPVVIRLYQLESKESFEQSSFISLYNNDRQALGNSLVVKQILPPILPASESSTAIDINKKTQYLAALVEYANYQESNAKAITPVPTDGESSLMIRLSGLNVELDIVAPESSWWNIF</sequence>
<keyword evidence="3" id="KW-1185">Reference proteome</keyword>
<dbReference type="InterPro" id="IPR038706">
    <property type="entry name" value="Type_VI_SciN-like_sf"/>
</dbReference>
<keyword evidence="2" id="KW-0449">Lipoprotein</keyword>
<dbReference type="Pfam" id="PF12790">
    <property type="entry name" value="T6SS-SciN"/>
    <property type="match status" value="1"/>
</dbReference>
<dbReference type="EMBL" id="JAKRRY010000001">
    <property type="protein sequence ID" value="MCW8344591.1"/>
    <property type="molecule type" value="Genomic_DNA"/>
</dbReference>